<name>A0A5B7K699_PORTR</name>
<dbReference type="AlphaFoldDB" id="A0A5B7K699"/>
<comment type="caution">
    <text evidence="1">The sequence shown here is derived from an EMBL/GenBank/DDBJ whole genome shotgun (WGS) entry which is preliminary data.</text>
</comment>
<protein>
    <submittedName>
        <fullName evidence="1">Uncharacterized protein</fullName>
    </submittedName>
</protein>
<dbReference type="Proteomes" id="UP000324222">
    <property type="component" value="Unassembled WGS sequence"/>
</dbReference>
<dbReference type="EMBL" id="VSRR010131860">
    <property type="protein sequence ID" value="MPD02530.1"/>
    <property type="molecule type" value="Genomic_DNA"/>
</dbReference>
<gene>
    <name evidence="1" type="ORF">E2C01_098119</name>
</gene>
<evidence type="ECO:0000313" key="1">
    <source>
        <dbReference type="EMBL" id="MPD02530.1"/>
    </source>
</evidence>
<accession>A0A5B7K699</accession>
<proteinExistence type="predicted"/>
<evidence type="ECO:0000313" key="2">
    <source>
        <dbReference type="Proteomes" id="UP000324222"/>
    </source>
</evidence>
<reference evidence="1 2" key="1">
    <citation type="submission" date="2019-05" db="EMBL/GenBank/DDBJ databases">
        <title>Another draft genome of Portunus trituberculatus and its Hox gene families provides insights of decapod evolution.</title>
        <authorList>
            <person name="Jeong J.-H."/>
            <person name="Song I."/>
            <person name="Kim S."/>
            <person name="Choi T."/>
            <person name="Kim D."/>
            <person name="Ryu S."/>
            <person name="Kim W."/>
        </authorList>
    </citation>
    <scope>NUCLEOTIDE SEQUENCE [LARGE SCALE GENOMIC DNA]</scope>
    <source>
        <tissue evidence="1">Muscle</tissue>
    </source>
</reference>
<organism evidence="1 2">
    <name type="scientific">Portunus trituberculatus</name>
    <name type="common">Swimming crab</name>
    <name type="synonym">Neptunus trituberculatus</name>
    <dbReference type="NCBI Taxonomy" id="210409"/>
    <lineage>
        <taxon>Eukaryota</taxon>
        <taxon>Metazoa</taxon>
        <taxon>Ecdysozoa</taxon>
        <taxon>Arthropoda</taxon>
        <taxon>Crustacea</taxon>
        <taxon>Multicrustacea</taxon>
        <taxon>Malacostraca</taxon>
        <taxon>Eumalacostraca</taxon>
        <taxon>Eucarida</taxon>
        <taxon>Decapoda</taxon>
        <taxon>Pleocyemata</taxon>
        <taxon>Brachyura</taxon>
        <taxon>Eubrachyura</taxon>
        <taxon>Portunoidea</taxon>
        <taxon>Portunidae</taxon>
        <taxon>Portuninae</taxon>
        <taxon>Portunus</taxon>
    </lineage>
</organism>
<keyword evidence="2" id="KW-1185">Reference proteome</keyword>
<sequence>MTKRNLSRSLNNDGCTVQAMGGLHFHNDVSQQAVV</sequence>